<evidence type="ECO:0000256" key="1">
    <source>
        <dbReference type="SAM" id="MobiDB-lite"/>
    </source>
</evidence>
<comment type="caution">
    <text evidence="2">The sequence shown here is derived from an EMBL/GenBank/DDBJ whole genome shotgun (WGS) entry which is preliminary data.</text>
</comment>
<organism evidence="2 3">
    <name type="scientific">Flavimaribacter sediminis</name>
    <dbReference type="NCBI Taxonomy" id="2865987"/>
    <lineage>
        <taxon>Bacteria</taxon>
        <taxon>Pseudomonadati</taxon>
        <taxon>Pseudomonadota</taxon>
        <taxon>Alphaproteobacteria</taxon>
        <taxon>Hyphomicrobiales</taxon>
        <taxon>Rhizobiaceae</taxon>
        <taxon>Flavimaribacter</taxon>
    </lineage>
</organism>
<dbReference type="AlphaFoldDB" id="A0AAE2ZFG7"/>
<gene>
    <name evidence="2" type="ORF">K1W69_00020</name>
</gene>
<accession>A0AAE2ZFG7</accession>
<evidence type="ECO:0000313" key="2">
    <source>
        <dbReference type="EMBL" id="MBW8635554.1"/>
    </source>
</evidence>
<reference evidence="2" key="1">
    <citation type="submission" date="2021-08" db="EMBL/GenBank/DDBJ databases">
        <title>Hoeflea bacterium WL0058 sp. nov., isolated from the sediment.</title>
        <authorList>
            <person name="Wang L."/>
            <person name="Zhang D."/>
        </authorList>
    </citation>
    <scope>NUCLEOTIDE SEQUENCE</scope>
    <source>
        <strain evidence="2">WL0058</strain>
    </source>
</reference>
<name>A0AAE2ZFG7_9HYPH</name>
<proteinExistence type="predicted"/>
<dbReference type="EMBL" id="JAICBX010000001">
    <property type="protein sequence ID" value="MBW8635554.1"/>
    <property type="molecule type" value="Genomic_DNA"/>
</dbReference>
<dbReference type="RefSeq" id="WP_220226287.1">
    <property type="nucleotide sequence ID" value="NZ_JAICBX010000001.1"/>
</dbReference>
<dbReference type="Proteomes" id="UP001196509">
    <property type="component" value="Unassembled WGS sequence"/>
</dbReference>
<protein>
    <submittedName>
        <fullName evidence="2">Uncharacterized protein</fullName>
    </submittedName>
</protein>
<evidence type="ECO:0000313" key="3">
    <source>
        <dbReference type="Proteomes" id="UP001196509"/>
    </source>
</evidence>
<keyword evidence="3" id="KW-1185">Reference proteome</keyword>
<feature type="region of interest" description="Disordered" evidence="1">
    <location>
        <begin position="1"/>
        <end position="39"/>
    </location>
</feature>
<sequence length="79" mass="9301">MVDIKLAKPKRPKRLPEPPTKPRRVGNLHKPDGGSNVPLQLKISPELRREYRAFAADHDLELNKLFRIIWEHYRRNGPQ</sequence>